<keyword evidence="7" id="KW-0413">Isomerase</keyword>
<comment type="caution">
    <text evidence="10">The sequence shown here is derived from an EMBL/GenBank/DDBJ whole genome shotgun (WGS) entry which is preliminary data.</text>
</comment>
<keyword evidence="4" id="KW-0125">Carotenoid biosynthesis</keyword>
<comment type="subcellular location">
    <subcellularLocation>
        <location evidence="1">Membrane</location>
        <topology evidence="1">Multi-pass membrane protein</topology>
    </subcellularLocation>
</comment>
<dbReference type="AlphaFoldDB" id="A0A839N3H1"/>
<comment type="pathway">
    <text evidence="2">Carotenoid biosynthesis.</text>
</comment>
<evidence type="ECO:0000256" key="2">
    <source>
        <dbReference type="ARBA" id="ARBA00004829"/>
    </source>
</evidence>
<dbReference type="Pfam" id="PF18916">
    <property type="entry name" value="Lycopene_cyc"/>
    <property type="match status" value="1"/>
</dbReference>
<reference evidence="10 11" key="1">
    <citation type="submission" date="2020-08" db="EMBL/GenBank/DDBJ databases">
        <title>Sequencing the genomes of 1000 actinobacteria strains.</title>
        <authorList>
            <person name="Klenk H.-P."/>
        </authorList>
    </citation>
    <scope>NUCLEOTIDE SEQUENCE [LARGE SCALE GENOMIC DNA]</scope>
    <source>
        <strain evidence="10 11">DSM 105369</strain>
    </source>
</reference>
<evidence type="ECO:0000256" key="4">
    <source>
        <dbReference type="ARBA" id="ARBA00022746"/>
    </source>
</evidence>
<accession>A0A839N3H1</accession>
<dbReference type="NCBIfam" id="TIGR03462">
    <property type="entry name" value="CarR_dom_SF"/>
    <property type="match status" value="1"/>
</dbReference>
<gene>
    <name evidence="10" type="ORF">FHU39_002274</name>
</gene>
<dbReference type="RefSeq" id="WP_183320425.1">
    <property type="nucleotide sequence ID" value="NZ_JACHVQ010000001.1"/>
</dbReference>
<evidence type="ECO:0000259" key="9">
    <source>
        <dbReference type="Pfam" id="PF18916"/>
    </source>
</evidence>
<dbReference type="EMBL" id="JACHVQ010000001">
    <property type="protein sequence ID" value="MBB2892290.1"/>
    <property type="molecule type" value="Genomic_DNA"/>
</dbReference>
<proteinExistence type="predicted"/>
<sequence>MSYTLLSAVAVVVALLLDLVVVRTRVVLTRQWWISYAICFVGQLAVNGWLTGRRIVTYDDAAILGGNHEQFVGDWRFCYAPVEDVGFGFALVLLTIVSWRWWCARDGGHSASG</sequence>
<keyword evidence="3 8" id="KW-0812">Transmembrane</keyword>
<protein>
    <submittedName>
        <fullName evidence="10">Lycopene cyclase domain-containing protein</fullName>
    </submittedName>
</protein>
<evidence type="ECO:0000256" key="8">
    <source>
        <dbReference type="SAM" id="Phobius"/>
    </source>
</evidence>
<evidence type="ECO:0000313" key="10">
    <source>
        <dbReference type="EMBL" id="MBB2892290.1"/>
    </source>
</evidence>
<organism evidence="10 11">
    <name type="scientific">Flexivirga oryzae</name>
    <dbReference type="NCBI Taxonomy" id="1794944"/>
    <lineage>
        <taxon>Bacteria</taxon>
        <taxon>Bacillati</taxon>
        <taxon>Actinomycetota</taxon>
        <taxon>Actinomycetes</taxon>
        <taxon>Micrococcales</taxon>
        <taxon>Dermacoccaceae</taxon>
        <taxon>Flexivirga</taxon>
    </lineage>
</organism>
<evidence type="ECO:0000256" key="3">
    <source>
        <dbReference type="ARBA" id="ARBA00022692"/>
    </source>
</evidence>
<name>A0A839N3H1_9MICO</name>
<dbReference type="GO" id="GO:0016872">
    <property type="term" value="F:intramolecular lyase activity"/>
    <property type="evidence" value="ECO:0007669"/>
    <property type="project" value="InterPro"/>
</dbReference>
<evidence type="ECO:0000256" key="1">
    <source>
        <dbReference type="ARBA" id="ARBA00004141"/>
    </source>
</evidence>
<keyword evidence="11" id="KW-1185">Reference proteome</keyword>
<feature type="transmembrane region" description="Helical" evidence="8">
    <location>
        <begin position="32"/>
        <end position="50"/>
    </location>
</feature>
<evidence type="ECO:0000256" key="5">
    <source>
        <dbReference type="ARBA" id="ARBA00022989"/>
    </source>
</evidence>
<evidence type="ECO:0000313" key="11">
    <source>
        <dbReference type="Proteomes" id="UP000559182"/>
    </source>
</evidence>
<dbReference type="GO" id="GO:0016117">
    <property type="term" value="P:carotenoid biosynthetic process"/>
    <property type="evidence" value="ECO:0007669"/>
    <property type="project" value="UniProtKB-KW"/>
</dbReference>
<evidence type="ECO:0000256" key="6">
    <source>
        <dbReference type="ARBA" id="ARBA00023136"/>
    </source>
</evidence>
<evidence type="ECO:0000256" key="7">
    <source>
        <dbReference type="ARBA" id="ARBA00023235"/>
    </source>
</evidence>
<dbReference type="Proteomes" id="UP000559182">
    <property type="component" value="Unassembled WGS sequence"/>
</dbReference>
<dbReference type="GO" id="GO:0016020">
    <property type="term" value="C:membrane"/>
    <property type="evidence" value="ECO:0007669"/>
    <property type="project" value="UniProtKB-SubCell"/>
</dbReference>
<feature type="domain" description="Lycopene cyclase" evidence="9">
    <location>
        <begin position="3"/>
        <end position="100"/>
    </location>
</feature>
<keyword evidence="6 8" id="KW-0472">Membrane</keyword>
<keyword evidence="5 8" id="KW-1133">Transmembrane helix</keyword>
<dbReference type="GO" id="GO:0045436">
    <property type="term" value="F:lycopene beta cyclase activity"/>
    <property type="evidence" value="ECO:0007669"/>
    <property type="project" value="UniProtKB-ARBA"/>
</dbReference>
<dbReference type="InterPro" id="IPR017825">
    <property type="entry name" value="Lycopene_cyclase_dom"/>
</dbReference>